<comment type="cofactor">
    <cofactor evidence="13">
        <name>Mg(2+)</name>
        <dbReference type="ChEBI" id="CHEBI:18420"/>
    </cofactor>
    <cofactor evidence="13">
        <name>Mn(2+)</name>
        <dbReference type="ChEBI" id="CHEBI:29035"/>
    </cofactor>
    <text evidence="13">Binds 1 divalent metal cation per subunit; can use either Mg(2+) or Mn(2+).</text>
</comment>
<dbReference type="EC" id="3.6.1.66" evidence="13"/>
<dbReference type="CDD" id="cd00515">
    <property type="entry name" value="HAM1"/>
    <property type="match status" value="1"/>
</dbReference>
<sequence>MTRSLTFVTGNPKKLSEFLKIVGEEYAEKIKTVALDLPEIQGSIEEVSKEKCLSAYSQVGGPVLVEDTALCFNAMNGMPGPFVKWFLKSTGPEGLYRMLTGFNDFRAEAVCTFAYCHSLETPVELFTGITTGCIVSPRGPQDFGWDCIFQPDGFTETYAELDKATKNSISHRYKALLKVKSYLSEHGI</sequence>
<proteinExistence type="inferred from homology"/>
<keyword evidence="13" id="KW-0464">Manganese</keyword>
<evidence type="ECO:0000256" key="13">
    <source>
        <dbReference type="HAMAP-Rule" id="MF_03148"/>
    </source>
</evidence>
<keyword evidence="3 13" id="KW-0963">Cytoplasm</keyword>
<reference evidence="15" key="2">
    <citation type="submission" date="2023-11" db="UniProtKB">
        <authorList>
            <consortium name="WormBaseParasite"/>
        </authorList>
    </citation>
    <scope>IDENTIFICATION</scope>
</reference>
<feature type="binding site" evidence="13">
    <location>
        <position position="51"/>
    </location>
    <ligand>
        <name>ITP</name>
        <dbReference type="ChEBI" id="CHEBI:61402"/>
    </ligand>
</feature>
<protein>
    <recommendedName>
        <fullName evidence="13">Inosine triphosphate pyrophosphatase</fullName>
        <shortName evidence="13">ITPase</shortName>
        <shortName evidence="13">Inosine triphosphatase</shortName>
        <ecNumber evidence="13">3.6.1.66</ecNumber>
    </recommendedName>
    <alternativeName>
        <fullName evidence="13">Non-canonical purine NTP pyrophosphatase</fullName>
    </alternativeName>
    <alternativeName>
        <fullName evidence="13">Non-standard purine NTP pyrophosphatase</fullName>
    </alternativeName>
    <alternativeName>
        <fullName evidence="13">Nucleoside-triphosphate diphosphatase</fullName>
    </alternativeName>
    <alternativeName>
        <fullName evidence="13">Nucleoside-triphosphate pyrophosphatase</fullName>
        <shortName evidence="13">NTPase</shortName>
    </alternativeName>
    <alternativeName>
        <fullName evidence="13">XTP/dITP diphosphatase</fullName>
    </alternativeName>
</protein>
<evidence type="ECO:0000256" key="10">
    <source>
        <dbReference type="ARBA" id="ARBA00093218"/>
    </source>
</evidence>
<dbReference type="GO" id="GO:0036222">
    <property type="term" value="F:XTP diphosphatase activity"/>
    <property type="evidence" value="ECO:0007669"/>
    <property type="project" value="UniProtKB-UniRule"/>
</dbReference>
<dbReference type="InterPro" id="IPR027502">
    <property type="entry name" value="ITPase"/>
</dbReference>
<dbReference type="PANTHER" id="PTHR11067:SF9">
    <property type="entry name" value="INOSINE TRIPHOSPHATE PYROPHOSPHATASE"/>
    <property type="match status" value="1"/>
</dbReference>
<evidence type="ECO:0000256" key="3">
    <source>
        <dbReference type="ARBA" id="ARBA00022490"/>
    </source>
</evidence>
<dbReference type="InterPro" id="IPR029001">
    <property type="entry name" value="ITPase-like_fam"/>
</dbReference>
<evidence type="ECO:0000313" key="14">
    <source>
        <dbReference type="Proteomes" id="UP000050795"/>
    </source>
</evidence>
<feature type="binding site" evidence="13">
    <location>
        <begin position="9"/>
        <end position="14"/>
    </location>
    <ligand>
        <name>ITP</name>
        <dbReference type="ChEBI" id="CHEBI:61402"/>
    </ligand>
</feature>
<keyword evidence="8 13" id="KW-0546">Nucleotide metabolism</keyword>
<dbReference type="PANTHER" id="PTHR11067">
    <property type="entry name" value="INOSINE TRIPHOSPHATE PYROPHOSPHATASE/HAM1 PROTEIN"/>
    <property type="match status" value="1"/>
</dbReference>
<keyword evidence="7 13" id="KW-0460">Magnesium</keyword>
<comment type="catalytic activity">
    <reaction evidence="13">
        <text>XTP + H2O = XMP + diphosphate + H(+)</text>
        <dbReference type="Rhea" id="RHEA:28610"/>
        <dbReference type="ChEBI" id="CHEBI:15377"/>
        <dbReference type="ChEBI" id="CHEBI:15378"/>
        <dbReference type="ChEBI" id="CHEBI:33019"/>
        <dbReference type="ChEBI" id="CHEBI:57464"/>
        <dbReference type="ChEBI" id="CHEBI:61314"/>
        <dbReference type="EC" id="3.6.1.66"/>
    </reaction>
</comment>
<comment type="catalytic activity">
    <reaction evidence="10">
        <text>ITP + H2O = IMP + diphosphate + H(+)</text>
        <dbReference type="Rhea" id="RHEA:29399"/>
        <dbReference type="ChEBI" id="CHEBI:15377"/>
        <dbReference type="ChEBI" id="CHEBI:15378"/>
        <dbReference type="ChEBI" id="CHEBI:33019"/>
        <dbReference type="ChEBI" id="CHEBI:58053"/>
        <dbReference type="ChEBI" id="CHEBI:61402"/>
        <dbReference type="EC" id="3.6.1.66"/>
    </reaction>
    <physiologicalReaction direction="left-to-right" evidence="10">
        <dbReference type="Rhea" id="RHEA:29400"/>
    </physiologicalReaction>
</comment>
<comment type="catalytic activity">
    <reaction evidence="12">
        <text>N(6)-hydroxy-dATP + H2O = N(6)-hydroxy-dAMP + diphosphate + H(+)</text>
        <dbReference type="Rhea" id="RHEA:83971"/>
        <dbReference type="ChEBI" id="CHEBI:15377"/>
        <dbReference type="ChEBI" id="CHEBI:15378"/>
        <dbReference type="ChEBI" id="CHEBI:33019"/>
        <dbReference type="ChEBI" id="CHEBI:233529"/>
        <dbReference type="ChEBI" id="CHEBI:233530"/>
    </reaction>
    <physiologicalReaction direction="left-to-right" evidence="12">
        <dbReference type="Rhea" id="RHEA:83972"/>
    </physiologicalReaction>
</comment>
<evidence type="ECO:0000256" key="2">
    <source>
        <dbReference type="ARBA" id="ARBA00008023"/>
    </source>
</evidence>
<dbReference type="GO" id="GO:0009204">
    <property type="term" value="P:deoxyribonucleoside triphosphate catabolic process"/>
    <property type="evidence" value="ECO:0007669"/>
    <property type="project" value="UniProtKB-UniRule"/>
</dbReference>
<comment type="subcellular location">
    <subcellularLocation>
        <location evidence="1 13">Cytoplasm</location>
    </subcellularLocation>
</comment>
<comment type="function">
    <text evidence="9">Pyrophosphatase that hydrolyzes the non-canonical purine nucleotides inosine triphosphate (ITP), deoxyinosine triphosphate (dITP) as well as 2'-deoxy-N-6-hydroxylaminopurine triphosphate (dHAPTP) and xanthosine 5'-triphosphate (XTP) to their respective monophosphate derivatives. The enzyme does not distinguish between the deoxy- and ribose forms. Probably excludes non-canonical purines from RNA and DNA precursor pools, thus preventing their incorporation into RNA and DNA and avoiding chromosomal lesions.</text>
</comment>
<feature type="binding site" evidence="13">
    <location>
        <begin position="171"/>
        <end position="172"/>
    </location>
    <ligand>
        <name>ITP</name>
        <dbReference type="ChEBI" id="CHEBI:61402"/>
    </ligand>
</feature>
<dbReference type="GO" id="GO:0005737">
    <property type="term" value="C:cytoplasm"/>
    <property type="evidence" value="ECO:0007669"/>
    <property type="project" value="UniProtKB-SubCell"/>
</dbReference>
<keyword evidence="14" id="KW-1185">Reference proteome</keyword>
<comment type="catalytic activity">
    <reaction evidence="11">
        <text>dITP + H2O = dIMP + diphosphate + H(+)</text>
        <dbReference type="Rhea" id="RHEA:28342"/>
        <dbReference type="ChEBI" id="CHEBI:15377"/>
        <dbReference type="ChEBI" id="CHEBI:15378"/>
        <dbReference type="ChEBI" id="CHEBI:33019"/>
        <dbReference type="ChEBI" id="CHEBI:61194"/>
        <dbReference type="ChEBI" id="CHEBI:61382"/>
        <dbReference type="EC" id="3.6.1.66"/>
    </reaction>
    <physiologicalReaction direction="left-to-right" evidence="11">
        <dbReference type="Rhea" id="RHEA:28343"/>
    </physiologicalReaction>
</comment>
<dbReference type="GO" id="GO:0000166">
    <property type="term" value="F:nucleotide binding"/>
    <property type="evidence" value="ECO:0007669"/>
    <property type="project" value="UniProtKB-KW"/>
</dbReference>
<evidence type="ECO:0000256" key="8">
    <source>
        <dbReference type="ARBA" id="ARBA00023080"/>
    </source>
</evidence>
<evidence type="ECO:0000256" key="9">
    <source>
        <dbReference type="ARBA" id="ARBA00054940"/>
    </source>
</evidence>
<dbReference type="GO" id="GO:0035870">
    <property type="term" value="F:dITP diphosphatase activity"/>
    <property type="evidence" value="ECO:0007669"/>
    <property type="project" value="UniProtKB-UniRule"/>
</dbReference>
<evidence type="ECO:0000256" key="12">
    <source>
        <dbReference type="ARBA" id="ARBA00093271"/>
    </source>
</evidence>
<dbReference type="HAMAP" id="MF_03148">
    <property type="entry name" value="HAM1_NTPase"/>
    <property type="match status" value="1"/>
</dbReference>
<keyword evidence="4 13" id="KW-0479">Metal-binding</keyword>
<feature type="binding site" evidence="13">
    <location>
        <position position="39"/>
    </location>
    <ligand>
        <name>Mg(2+)</name>
        <dbReference type="ChEBI" id="CHEBI:18420"/>
    </ligand>
</feature>
<keyword evidence="5 13" id="KW-0547">Nucleotide-binding</keyword>
<keyword evidence="6 13" id="KW-0378">Hydrolase</keyword>
<feature type="binding site" evidence="13">
    <location>
        <begin position="143"/>
        <end position="146"/>
    </location>
    <ligand>
        <name>ITP</name>
        <dbReference type="ChEBI" id="CHEBI:61402"/>
    </ligand>
</feature>
<comment type="function">
    <text evidence="13">Pyrophosphatase that hydrolyzes non-canonical purine nucleotides such as inosine triphosphate (ITP), deoxyinosine triphosphate (dITP) or xanthosine 5'-triphosphate (XTP) to their respective monophosphate derivatives. The enzyme does not distinguish between the deoxy- and ribose forms. Probably excludes non-canonical purines from RNA and DNA precursor pools, thus preventing their incorporation into RNA and DNA and avoiding chromosomal lesions.</text>
</comment>
<evidence type="ECO:0000256" key="6">
    <source>
        <dbReference type="ARBA" id="ARBA00022801"/>
    </source>
</evidence>
<organism evidence="14 15">
    <name type="scientific">Trichobilharzia regenti</name>
    <name type="common">Nasal bird schistosome</name>
    <dbReference type="NCBI Taxonomy" id="157069"/>
    <lineage>
        <taxon>Eukaryota</taxon>
        <taxon>Metazoa</taxon>
        <taxon>Spiralia</taxon>
        <taxon>Lophotrochozoa</taxon>
        <taxon>Platyhelminthes</taxon>
        <taxon>Trematoda</taxon>
        <taxon>Digenea</taxon>
        <taxon>Strigeidida</taxon>
        <taxon>Schistosomatoidea</taxon>
        <taxon>Schistosomatidae</taxon>
        <taxon>Trichobilharzia</taxon>
    </lineage>
</organism>
<dbReference type="GO" id="GO:0046872">
    <property type="term" value="F:metal ion binding"/>
    <property type="evidence" value="ECO:0007669"/>
    <property type="project" value="UniProtKB-KW"/>
</dbReference>
<dbReference type="Proteomes" id="UP000050795">
    <property type="component" value="Unassembled WGS sequence"/>
</dbReference>
<evidence type="ECO:0000313" key="15">
    <source>
        <dbReference type="WBParaSite" id="TREG1_123730.1"/>
    </source>
</evidence>
<dbReference type="AlphaFoldDB" id="A0AA85J051"/>
<dbReference type="WBParaSite" id="TREG1_123730.1">
    <property type="protein sequence ID" value="TREG1_123730.1"/>
    <property type="gene ID" value="TREG1_123730"/>
</dbReference>
<dbReference type="GO" id="GO:0009117">
    <property type="term" value="P:nucleotide metabolic process"/>
    <property type="evidence" value="ECO:0007669"/>
    <property type="project" value="UniProtKB-KW"/>
</dbReference>
<dbReference type="SUPFAM" id="SSF52972">
    <property type="entry name" value="ITPase-like"/>
    <property type="match status" value="1"/>
</dbReference>
<evidence type="ECO:0000256" key="1">
    <source>
        <dbReference type="ARBA" id="ARBA00004496"/>
    </source>
</evidence>
<dbReference type="GO" id="GO:0036220">
    <property type="term" value="F:ITP diphosphatase activity"/>
    <property type="evidence" value="ECO:0007669"/>
    <property type="project" value="UniProtKB-UniRule"/>
</dbReference>
<evidence type="ECO:0000256" key="7">
    <source>
        <dbReference type="ARBA" id="ARBA00022842"/>
    </source>
</evidence>
<feature type="binding site" evidence="13">
    <location>
        <begin position="67"/>
        <end position="68"/>
    </location>
    <ligand>
        <name>ITP</name>
        <dbReference type="ChEBI" id="CHEBI:61402"/>
    </ligand>
</feature>
<dbReference type="InterPro" id="IPR002637">
    <property type="entry name" value="RdgB/HAM1"/>
</dbReference>
<dbReference type="FunFam" id="3.90.950.10:FF:000003">
    <property type="entry name" value="Inosine triphosphate pyrophosphatase"/>
    <property type="match status" value="1"/>
</dbReference>
<name>A0AA85J051_TRIRE</name>
<dbReference type="Gene3D" id="3.90.950.10">
    <property type="match status" value="1"/>
</dbReference>
<feature type="binding site" evidence="13">
    <location>
        <position position="67"/>
    </location>
    <ligand>
        <name>Mg(2+)</name>
        <dbReference type="ChEBI" id="CHEBI:18420"/>
    </ligand>
</feature>
<comment type="similarity">
    <text evidence="2 13">Belongs to the HAM1 NTPase family.</text>
</comment>
<comment type="subunit">
    <text evidence="13">Homodimer.</text>
</comment>
<accession>A0AA85J051</accession>
<dbReference type="Pfam" id="PF01725">
    <property type="entry name" value="Ham1p_like"/>
    <property type="match status" value="1"/>
</dbReference>
<evidence type="ECO:0000256" key="11">
    <source>
        <dbReference type="ARBA" id="ARBA00093255"/>
    </source>
</evidence>
<reference evidence="14" key="1">
    <citation type="submission" date="2022-06" db="EMBL/GenBank/DDBJ databases">
        <authorList>
            <person name="Berger JAMES D."/>
            <person name="Berger JAMES D."/>
        </authorList>
    </citation>
    <scope>NUCLEOTIDE SEQUENCE [LARGE SCALE GENOMIC DNA]</scope>
</reference>
<evidence type="ECO:0000256" key="4">
    <source>
        <dbReference type="ARBA" id="ARBA00022723"/>
    </source>
</evidence>
<feature type="binding site" evidence="13">
    <location>
        <position position="166"/>
    </location>
    <ligand>
        <name>ITP</name>
        <dbReference type="ChEBI" id="CHEBI:61402"/>
    </ligand>
</feature>
<evidence type="ECO:0000256" key="5">
    <source>
        <dbReference type="ARBA" id="ARBA00022741"/>
    </source>
</evidence>